<dbReference type="RefSeq" id="WP_380635056.1">
    <property type="nucleotide sequence ID" value="NZ_JBHSQO010000008.1"/>
</dbReference>
<comment type="caution">
    <text evidence="2">The sequence shown here is derived from an EMBL/GenBank/DDBJ whole genome shotgun (WGS) entry which is preliminary data.</text>
</comment>
<dbReference type="SUPFAM" id="SSF47413">
    <property type="entry name" value="lambda repressor-like DNA-binding domains"/>
    <property type="match status" value="1"/>
</dbReference>
<name>A0ABW1P369_9PSEU</name>
<dbReference type="PROSITE" id="PS50943">
    <property type="entry name" value="HTH_CROC1"/>
    <property type="match status" value="1"/>
</dbReference>
<dbReference type="SMART" id="SM00530">
    <property type="entry name" value="HTH_XRE"/>
    <property type="match status" value="1"/>
</dbReference>
<organism evidence="2 3">
    <name type="scientific">Saccharothrix lopnurensis</name>
    <dbReference type="NCBI Taxonomy" id="1670621"/>
    <lineage>
        <taxon>Bacteria</taxon>
        <taxon>Bacillati</taxon>
        <taxon>Actinomycetota</taxon>
        <taxon>Actinomycetes</taxon>
        <taxon>Pseudonocardiales</taxon>
        <taxon>Pseudonocardiaceae</taxon>
        <taxon>Saccharothrix</taxon>
    </lineage>
</organism>
<keyword evidence="3" id="KW-1185">Reference proteome</keyword>
<proteinExistence type="predicted"/>
<gene>
    <name evidence="2" type="ORF">ACFP3R_10475</name>
</gene>
<dbReference type="EMBL" id="JBHSQO010000008">
    <property type="protein sequence ID" value="MFC6089696.1"/>
    <property type="molecule type" value="Genomic_DNA"/>
</dbReference>
<protein>
    <submittedName>
        <fullName evidence="2">Helix-turn-helix domain-containing protein</fullName>
    </submittedName>
</protein>
<dbReference type="Gene3D" id="1.10.260.40">
    <property type="entry name" value="lambda repressor-like DNA-binding domains"/>
    <property type="match status" value="1"/>
</dbReference>
<dbReference type="Pfam" id="PF01381">
    <property type="entry name" value="HTH_3"/>
    <property type="match status" value="1"/>
</dbReference>
<reference evidence="3" key="1">
    <citation type="journal article" date="2019" name="Int. J. Syst. Evol. Microbiol.">
        <title>The Global Catalogue of Microorganisms (GCM) 10K type strain sequencing project: providing services to taxonomists for standard genome sequencing and annotation.</title>
        <authorList>
            <consortium name="The Broad Institute Genomics Platform"/>
            <consortium name="The Broad Institute Genome Sequencing Center for Infectious Disease"/>
            <person name="Wu L."/>
            <person name="Ma J."/>
        </authorList>
    </citation>
    <scope>NUCLEOTIDE SEQUENCE [LARGE SCALE GENOMIC DNA]</scope>
    <source>
        <strain evidence="3">CGMCC 4.7246</strain>
    </source>
</reference>
<evidence type="ECO:0000313" key="3">
    <source>
        <dbReference type="Proteomes" id="UP001596220"/>
    </source>
</evidence>
<sequence length="420" mass="45225">MPREALARAREAIGFSQESLAETLGVHPTTVGNWETGRSSPLAHHRRPLAEKLQISVSELAVLLDPPGSSGANTLFLSNAPSDNDLLGRDQLVRDDAEQIRIRLESSLSESASPARMELVEQQVAHHLGEHTRIGPDRALESLLPDLADVQALAARRQPVFAYRRLSTATTMLTLLIADAYMKLQRVTGARRWYGTALLAARDADDSALIALVLAQQTMLAYYYEPAQSAVALARRAQAFAADHVCDAAALAVAAEARALGKLGDVRGVREALELAGRLTEKLAARRDGQEDQYAAFRFGPGRLHLYASGAWANLGDAARARVAQDAALRAYAGDERVVIDPALVRLDQAVTEAHRGDVVGATTLALAVLAELPPTHRTGVVLTRAHDVVTVTEALPHPGGRVPDTVRELRSLTTPVTHR</sequence>
<accession>A0ABW1P369</accession>
<dbReference type="Proteomes" id="UP001596220">
    <property type="component" value="Unassembled WGS sequence"/>
</dbReference>
<dbReference type="InterPro" id="IPR010982">
    <property type="entry name" value="Lambda_DNA-bd_dom_sf"/>
</dbReference>
<feature type="domain" description="HTH cro/C1-type" evidence="1">
    <location>
        <begin position="6"/>
        <end position="60"/>
    </location>
</feature>
<dbReference type="CDD" id="cd00093">
    <property type="entry name" value="HTH_XRE"/>
    <property type="match status" value="1"/>
</dbReference>
<dbReference type="InterPro" id="IPR001387">
    <property type="entry name" value="Cro/C1-type_HTH"/>
</dbReference>
<evidence type="ECO:0000313" key="2">
    <source>
        <dbReference type="EMBL" id="MFC6089696.1"/>
    </source>
</evidence>
<evidence type="ECO:0000259" key="1">
    <source>
        <dbReference type="PROSITE" id="PS50943"/>
    </source>
</evidence>